<sequence length="66" mass="6826">MAIAHVHGSQTMPVSEEASFGPHKNSLALMPLVGAAECFGSCLRVCATSWQDGVDRLHACTGRGAG</sequence>
<organism evidence="1 2">
    <name type="scientific">Protopolystoma xenopodis</name>
    <dbReference type="NCBI Taxonomy" id="117903"/>
    <lineage>
        <taxon>Eukaryota</taxon>
        <taxon>Metazoa</taxon>
        <taxon>Spiralia</taxon>
        <taxon>Lophotrochozoa</taxon>
        <taxon>Platyhelminthes</taxon>
        <taxon>Monogenea</taxon>
        <taxon>Polyopisthocotylea</taxon>
        <taxon>Polystomatidea</taxon>
        <taxon>Polystomatidae</taxon>
        <taxon>Protopolystoma</taxon>
    </lineage>
</organism>
<reference evidence="1" key="1">
    <citation type="submission" date="2018-11" db="EMBL/GenBank/DDBJ databases">
        <authorList>
            <consortium name="Pathogen Informatics"/>
        </authorList>
    </citation>
    <scope>NUCLEOTIDE SEQUENCE</scope>
</reference>
<dbReference type="EMBL" id="CAAALY010282533">
    <property type="protein sequence ID" value="VEL43550.1"/>
    <property type="molecule type" value="Genomic_DNA"/>
</dbReference>
<proteinExistence type="predicted"/>
<accession>A0A3S5FHC1</accession>
<evidence type="ECO:0000313" key="1">
    <source>
        <dbReference type="EMBL" id="VEL43550.1"/>
    </source>
</evidence>
<evidence type="ECO:0000313" key="2">
    <source>
        <dbReference type="Proteomes" id="UP000784294"/>
    </source>
</evidence>
<dbReference type="Proteomes" id="UP000784294">
    <property type="component" value="Unassembled WGS sequence"/>
</dbReference>
<keyword evidence="2" id="KW-1185">Reference proteome</keyword>
<comment type="caution">
    <text evidence="1">The sequence shown here is derived from an EMBL/GenBank/DDBJ whole genome shotgun (WGS) entry which is preliminary data.</text>
</comment>
<protein>
    <submittedName>
        <fullName evidence="1">Uncharacterized protein</fullName>
    </submittedName>
</protein>
<gene>
    <name evidence="1" type="ORF">PXEA_LOCUS36990</name>
</gene>
<name>A0A3S5FHC1_9PLAT</name>
<dbReference type="AlphaFoldDB" id="A0A3S5FHC1"/>